<evidence type="ECO:0000313" key="9">
    <source>
        <dbReference type="EMBL" id="OUD11052.1"/>
    </source>
</evidence>
<evidence type="ECO:0000256" key="2">
    <source>
        <dbReference type="ARBA" id="ARBA00008163"/>
    </source>
</evidence>
<evidence type="ECO:0000256" key="5">
    <source>
        <dbReference type="ARBA" id="ARBA00022729"/>
    </source>
</evidence>
<dbReference type="Proteomes" id="UP000194664">
    <property type="component" value="Unassembled WGS sequence"/>
</dbReference>
<dbReference type="PANTHER" id="PTHR35093:SF8">
    <property type="entry name" value="OUTER MEMBRANE PROTEIN NMB0088-RELATED"/>
    <property type="match status" value="1"/>
</dbReference>
<evidence type="ECO:0000256" key="7">
    <source>
        <dbReference type="ARBA" id="ARBA00023237"/>
    </source>
</evidence>
<evidence type="ECO:0000256" key="1">
    <source>
        <dbReference type="ARBA" id="ARBA00004571"/>
    </source>
</evidence>
<keyword evidence="3" id="KW-1134">Transmembrane beta strand</keyword>
<dbReference type="AlphaFoldDB" id="A0A251X356"/>
<comment type="similarity">
    <text evidence="2">Belongs to the OmpP1/FadL family.</text>
</comment>
<comment type="subcellular location">
    <subcellularLocation>
        <location evidence="1">Cell outer membrane</location>
        <topology evidence="1">Multi-pass membrane protein</topology>
    </subcellularLocation>
</comment>
<evidence type="ECO:0000256" key="8">
    <source>
        <dbReference type="SAM" id="SignalP"/>
    </source>
</evidence>
<dbReference type="GO" id="GO:0015483">
    <property type="term" value="F:long-chain fatty acid transporting porin activity"/>
    <property type="evidence" value="ECO:0007669"/>
    <property type="project" value="TreeGrafter"/>
</dbReference>
<gene>
    <name evidence="9" type="ORF">BVC71_04770</name>
</gene>
<sequence>MKKYLSAGAALMLTTSAAFAGGIDRSGQSIAVLFEEGTYAEISFGSAAPEITGHMIGVTAAETGDIAPDYTTFGLAFKMDVNDQVSLAFISDEPFGADVSYDAATYPLVGAGAEVNTRGLTILGQYQINENVSVYAGPRIVSADGQYRGPTALGGYVSNYEKGTDVGYVIGAAYEIPEIALRGSLTYSSQTEFELDGDGAGGAGDLSATMPQSVNLEFQTGIAADTLAMVSVRWADWSEATIDDAVAGNLTDFGNADTMTYSVGIGRRFTDNFSGLVSVGYEKATGDTTGQLSPTDGYLSLSLGGAYTLDNGMEISGGVRYVNIGDADSEAIAAAGFPGGRFEDNYAIGYGLKLAYNY</sequence>
<dbReference type="Pfam" id="PF03349">
    <property type="entry name" value="Toluene_X"/>
    <property type="match status" value="1"/>
</dbReference>
<dbReference type="RefSeq" id="WP_165767722.1">
    <property type="nucleotide sequence ID" value="NZ_MSPP01000001.1"/>
</dbReference>
<dbReference type="InterPro" id="IPR005017">
    <property type="entry name" value="OMPP1/FadL/TodX"/>
</dbReference>
<proteinExistence type="inferred from homology"/>
<evidence type="ECO:0000256" key="4">
    <source>
        <dbReference type="ARBA" id="ARBA00022692"/>
    </source>
</evidence>
<dbReference type="PANTHER" id="PTHR35093">
    <property type="entry name" value="OUTER MEMBRANE PROTEIN NMB0088-RELATED"/>
    <property type="match status" value="1"/>
</dbReference>
<keyword evidence="4" id="KW-0812">Transmembrane</keyword>
<evidence type="ECO:0000313" key="10">
    <source>
        <dbReference type="Proteomes" id="UP000194664"/>
    </source>
</evidence>
<feature type="chain" id="PRO_5012038499" description="Aromatic hydrocarbon degradation protein" evidence="8">
    <location>
        <begin position="21"/>
        <end position="358"/>
    </location>
</feature>
<evidence type="ECO:0008006" key="11">
    <source>
        <dbReference type="Google" id="ProtNLM"/>
    </source>
</evidence>
<keyword evidence="5 8" id="KW-0732">Signal</keyword>
<name>A0A251X356_9RHOB</name>
<protein>
    <recommendedName>
        <fullName evidence="11">Aromatic hydrocarbon degradation protein</fullName>
    </recommendedName>
</protein>
<evidence type="ECO:0000256" key="6">
    <source>
        <dbReference type="ARBA" id="ARBA00023136"/>
    </source>
</evidence>
<dbReference type="Gene3D" id="2.40.160.60">
    <property type="entry name" value="Outer membrane protein transport protein (OMPP1/FadL/TodX)"/>
    <property type="match status" value="1"/>
</dbReference>
<keyword evidence="10" id="KW-1185">Reference proteome</keyword>
<dbReference type="EMBL" id="MSPP01000001">
    <property type="protein sequence ID" value="OUD11052.1"/>
    <property type="molecule type" value="Genomic_DNA"/>
</dbReference>
<comment type="caution">
    <text evidence="9">The sequence shown here is derived from an EMBL/GenBank/DDBJ whole genome shotgun (WGS) entry which is preliminary data.</text>
</comment>
<reference evidence="9 10" key="1">
    <citation type="submission" date="2016-12" db="EMBL/GenBank/DDBJ databases">
        <title>The draft genome sequence of HSLHS2.</title>
        <authorList>
            <person name="Hu D."/>
            <person name="Wang L."/>
            <person name="Shao Z."/>
        </authorList>
    </citation>
    <scope>NUCLEOTIDE SEQUENCE [LARGE SCALE GENOMIC DNA]</scope>
    <source>
        <strain evidence="9">MCCC 1A06712</strain>
    </source>
</reference>
<keyword evidence="6" id="KW-0472">Membrane</keyword>
<dbReference type="SUPFAM" id="SSF56935">
    <property type="entry name" value="Porins"/>
    <property type="match status" value="1"/>
</dbReference>
<feature type="signal peptide" evidence="8">
    <location>
        <begin position="1"/>
        <end position="20"/>
    </location>
</feature>
<evidence type="ECO:0000256" key="3">
    <source>
        <dbReference type="ARBA" id="ARBA00022452"/>
    </source>
</evidence>
<organism evidence="9 10">
    <name type="scientific">Marivivens niveibacter</name>
    <dbReference type="NCBI Taxonomy" id="1930667"/>
    <lineage>
        <taxon>Bacteria</taxon>
        <taxon>Pseudomonadati</taxon>
        <taxon>Pseudomonadota</taxon>
        <taxon>Alphaproteobacteria</taxon>
        <taxon>Rhodobacterales</taxon>
        <taxon>Paracoccaceae</taxon>
        <taxon>Marivivens group</taxon>
        <taxon>Marivivens</taxon>
    </lineage>
</organism>
<dbReference type="GO" id="GO:0009279">
    <property type="term" value="C:cell outer membrane"/>
    <property type="evidence" value="ECO:0007669"/>
    <property type="project" value="UniProtKB-SubCell"/>
</dbReference>
<keyword evidence="7" id="KW-0998">Cell outer membrane</keyword>
<accession>A0A251X356</accession>